<name>A0A5S5B563_STUST</name>
<accession>A0A5S5B563</accession>
<evidence type="ECO:0000313" key="1">
    <source>
        <dbReference type="EMBL" id="TYP62059.1"/>
    </source>
</evidence>
<comment type="caution">
    <text evidence="1">The sequence shown here is derived from an EMBL/GenBank/DDBJ whole genome shotgun (WGS) entry which is preliminary data.</text>
</comment>
<sequence>MSGPYVRPGQGGNTLLTSPANHRFNQLHGRAGRLGVAALPSQYQLNTPLVIWNLQVL</sequence>
<organism evidence="1 2">
    <name type="scientific">Stutzerimonas stutzeri</name>
    <name type="common">Pseudomonas stutzeri</name>
    <dbReference type="NCBI Taxonomy" id="316"/>
    <lineage>
        <taxon>Bacteria</taxon>
        <taxon>Pseudomonadati</taxon>
        <taxon>Pseudomonadota</taxon>
        <taxon>Gammaproteobacteria</taxon>
        <taxon>Pseudomonadales</taxon>
        <taxon>Pseudomonadaceae</taxon>
        <taxon>Stutzerimonas</taxon>
    </lineage>
</organism>
<dbReference type="RefSeq" id="WP_187433565.1">
    <property type="nucleotide sequence ID" value="NZ_VNHQ01000014.1"/>
</dbReference>
<dbReference type="AlphaFoldDB" id="A0A5S5B563"/>
<gene>
    <name evidence="1" type="ORF">A9A72_124811</name>
</gene>
<dbReference type="Proteomes" id="UP000324282">
    <property type="component" value="Unassembled WGS sequence"/>
</dbReference>
<evidence type="ECO:0000313" key="2">
    <source>
        <dbReference type="Proteomes" id="UP000324282"/>
    </source>
</evidence>
<protein>
    <submittedName>
        <fullName evidence="1">Uncharacterized protein</fullName>
    </submittedName>
</protein>
<reference evidence="1 2" key="1">
    <citation type="submission" date="2019-07" db="EMBL/GenBank/DDBJ databases">
        <title>Deep subsurface shale carbon reservoir microbial communities from Ohio and West Virginia, USA.</title>
        <authorList>
            <person name="Wrighton K."/>
        </authorList>
    </citation>
    <scope>NUCLEOTIDE SEQUENCE [LARGE SCALE GENOMIC DNA]</scope>
    <source>
        <strain evidence="1 2">NP_8Ht</strain>
    </source>
</reference>
<proteinExistence type="predicted"/>
<dbReference type="EMBL" id="VNHQ01000014">
    <property type="protein sequence ID" value="TYP62059.1"/>
    <property type="molecule type" value="Genomic_DNA"/>
</dbReference>